<name>A0ABU5MTU2_9BACT</name>
<dbReference type="RefSeq" id="WP_322607371.1">
    <property type="nucleotide sequence ID" value="NZ_JARVCO010000002.1"/>
</dbReference>
<keyword evidence="3" id="KW-1185">Reference proteome</keyword>
<evidence type="ECO:0000313" key="2">
    <source>
        <dbReference type="EMBL" id="MDZ8117570.1"/>
    </source>
</evidence>
<sequence length="707" mass="80076">MKTCGMLFFAVLIFGSLQVSADEQLLFDFSEVDSIKNAEAKGASFSLVTNNVGTAVRVDTGSVSKWPGMTLSLGGGLDASAYKTATAQITNQGDVPLTVYWRIDSESRADNGEKNQRSASKSIALAAGETKRLRYPLFPHIDYPGVNPDEFFGMQGKPFSNRHALYLEHLRSFTFYLIQDGVSRSFEIGKIQLEDKRPDGNRGVKKAVIPKKMFPLIDEFGQFKHADWPGKTHSLKQLKQARIKEDLFLNKAGRPASWNRFGGWKDGPRLDATGWFRTEKYEGKWHFVDPAGNLFFSLGIDGVSFPPGTILDDREHWFERVPSDSPKTAEFWFGYKPGLKRSHWYNRDVRAFRFHKFNVRRKYGENYEEEFAETACRRLPAWGINTLGNWSAPDVYLKGKLPYVAYLRPQSKRVEASQGHWGKFCDVFDEDFVMKLEKQLSRYPIAETIDDPMCIGYFVDNELSFGDTVSLALASLCSPADQKSKQVFIADLQKKYGDIEALNSVWKSEHASWNELLDYTEAPDLDAARADLEAFYTKFVRTYFKTVHDVLEEFAPNHLYLGCRHGSHAAINDVVMQANIEYADVVSFNIYARYLSDKASRLALAGNKPILIGEFHFGALDRGMFDGGLVPVADQMERADAFSQYVLDCVKHPNVIGCHWFQYVNSPTTGRVWDFENYQIGFTDVCDTPYSELIEASRAVGEQLYGP</sequence>
<dbReference type="Gene3D" id="2.60.120.430">
    <property type="entry name" value="Galactose-binding lectin"/>
    <property type="match status" value="1"/>
</dbReference>
<dbReference type="Proteomes" id="UP001290861">
    <property type="component" value="Unassembled WGS sequence"/>
</dbReference>
<keyword evidence="1" id="KW-0732">Signal</keyword>
<evidence type="ECO:0000313" key="3">
    <source>
        <dbReference type="Proteomes" id="UP001290861"/>
    </source>
</evidence>
<proteinExistence type="predicted"/>
<feature type="chain" id="PRO_5045568518" description="Beta-agarase" evidence="1">
    <location>
        <begin position="22"/>
        <end position="707"/>
    </location>
</feature>
<comment type="caution">
    <text evidence="2">The sequence shown here is derived from an EMBL/GenBank/DDBJ whole genome shotgun (WGS) entry which is preliminary data.</text>
</comment>
<accession>A0ABU5MTU2</accession>
<dbReference type="Gene3D" id="3.20.20.80">
    <property type="entry name" value="Glycosidases"/>
    <property type="match status" value="1"/>
</dbReference>
<evidence type="ECO:0000256" key="1">
    <source>
        <dbReference type="SAM" id="SignalP"/>
    </source>
</evidence>
<dbReference type="EMBL" id="JARVCO010000002">
    <property type="protein sequence ID" value="MDZ8117570.1"/>
    <property type="molecule type" value="Genomic_DNA"/>
</dbReference>
<dbReference type="InterPro" id="IPR017853">
    <property type="entry name" value="GH"/>
</dbReference>
<organism evidence="2 3">
    <name type="scientific">Pontiella agarivorans</name>
    <dbReference type="NCBI Taxonomy" id="3038953"/>
    <lineage>
        <taxon>Bacteria</taxon>
        <taxon>Pseudomonadati</taxon>
        <taxon>Kiritimatiellota</taxon>
        <taxon>Kiritimatiellia</taxon>
        <taxon>Kiritimatiellales</taxon>
        <taxon>Pontiellaceae</taxon>
        <taxon>Pontiella</taxon>
    </lineage>
</organism>
<evidence type="ECO:0008006" key="4">
    <source>
        <dbReference type="Google" id="ProtNLM"/>
    </source>
</evidence>
<protein>
    <recommendedName>
        <fullName evidence="4">Beta-agarase</fullName>
    </recommendedName>
</protein>
<dbReference type="SUPFAM" id="SSF51445">
    <property type="entry name" value="(Trans)glycosidases"/>
    <property type="match status" value="1"/>
</dbReference>
<gene>
    <name evidence="2" type="ORF">P9H32_02945</name>
</gene>
<reference evidence="2 3" key="1">
    <citation type="journal article" date="2024" name="Appl. Environ. Microbiol.">
        <title>Pontiella agarivorans sp. nov., a novel marine anaerobic bacterium capable of degrading macroalgal polysaccharides and fixing nitrogen.</title>
        <authorList>
            <person name="Liu N."/>
            <person name="Kivenson V."/>
            <person name="Peng X."/>
            <person name="Cui Z."/>
            <person name="Lankiewicz T.S."/>
            <person name="Gosselin K.M."/>
            <person name="English C.J."/>
            <person name="Blair E.M."/>
            <person name="O'Malley M.A."/>
            <person name="Valentine D.L."/>
        </authorList>
    </citation>
    <scope>NUCLEOTIDE SEQUENCE [LARGE SCALE GENOMIC DNA]</scope>
    <source>
        <strain evidence="2 3">NLcol2</strain>
    </source>
</reference>
<feature type="signal peptide" evidence="1">
    <location>
        <begin position="1"/>
        <end position="21"/>
    </location>
</feature>